<evidence type="ECO:0000313" key="2">
    <source>
        <dbReference type="EMBL" id="HCO21677.1"/>
    </source>
</evidence>
<accession>A0A3D3R143</accession>
<organism evidence="2 3">
    <name type="scientific">Gimesia maris</name>
    <dbReference type="NCBI Taxonomy" id="122"/>
    <lineage>
        <taxon>Bacteria</taxon>
        <taxon>Pseudomonadati</taxon>
        <taxon>Planctomycetota</taxon>
        <taxon>Planctomycetia</taxon>
        <taxon>Planctomycetales</taxon>
        <taxon>Planctomycetaceae</taxon>
        <taxon>Gimesia</taxon>
    </lineage>
</organism>
<dbReference type="Proteomes" id="UP000263642">
    <property type="component" value="Unassembled WGS sequence"/>
</dbReference>
<comment type="caution">
    <text evidence="2">The sequence shown here is derived from an EMBL/GenBank/DDBJ whole genome shotgun (WGS) entry which is preliminary data.</text>
</comment>
<name>A0A3D3R143_9PLAN</name>
<dbReference type="AlphaFoldDB" id="A0A3D3R143"/>
<evidence type="ECO:0000313" key="3">
    <source>
        <dbReference type="Proteomes" id="UP000263642"/>
    </source>
</evidence>
<reference evidence="2 3" key="1">
    <citation type="journal article" date="2018" name="Nat. Biotechnol.">
        <title>A standardized bacterial taxonomy based on genome phylogeny substantially revises the tree of life.</title>
        <authorList>
            <person name="Parks D.H."/>
            <person name="Chuvochina M."/>
            <person name="Waite D.W."/>
            <person name="Rinke C."/>
            <person name="Skarshewski A."/>
            <person name="Chaumeil P.A."/>
            <person name="Hugenholtz P."/>
        </authorList>
    </citation>
    <scope>NUCLEOTIDE SEQUENCE [LARGE SCALE GENOMIC DNA]</scope>
    <source>
        <strain evidence="2">UBA9375</strain>
    </source>
</reference>
<feature type="region of interest" description="Disordered" evidence="1">
    <location>
        <begin position="61"/>
        <end position="84"/>
    </location>
</feature>
<proteinExistence type="predicted"/>
<evidence type="ECO:0000256" key="1">
    <source>
        <dbReference type="SAM" id="MobiDB-lite"/>
    </source>
</evidence>
<dbReference type="EMBL" id="DQAY01000008">
    <property type="protein sequence ID" value="HCO21677.1"/>
    <property type="molecule type" value="Genomic_DNA"/>
</dbReference>
<sequence>MITYEYFCEVNGKTVEVNHRMSESLQTWGEVCQKANLPLSGTCESAPVERLISGGLLFKGESSNKKSQLPMADPGCGRSNCCRH</sequence>
<protein>
    <submittedName>
        <fullName evidence="2">Regulator</fullName>
    </submittedName>
</protein>
<gene>
    <name evidence="2" type="ORF">DIT97_00875</name>
</gene>